<keyword evidence="4" id="KW-1185">Reference proteome</keyword>
<dbReference type="Proteomes" id="UP001233172">
    <property type="component" value="Unassembled WGS sequence"/>
</dbReference>
<dbReference type="SUPFAM" id="SSF49599">
    <property type="entry name" value="TRAF domain-like"/>
    <property type="match status" value="1"/>
</dbReference>
<keyword evidence="3" id="KW-0675">Receptor</keyword>
<dbReference type="InterPro" id="IPR002083">
    <property type="entry name" value="MATH/TRAF_dom"/>
</dbReference>
<name>A0AAD8B1F9_BIOPF</name>
<proteinExistence type="predicted"/>
<protein>
    <submittedName>
        <fullName evidence="3">TNF receptor-associated factor 5</fullName>
    </submittedName>
</protein>
<dbReference type="Gene3D" id="2.60.210.10">
    <property type="entry name" value="Apoptosis, Tumor Necrosis Factor Receptor Associated Protein 2, Chain A"/>
    <property type="match status" value="1"/>
</dbReference>
<accession>A0AAD8B1F9</accession>
<reference evidence="3" key="1">
    <citation type="journal article" date="2023" name="PLoS Negl. Trop. Dis.">
        <title>A genome sequence for Biomphalaria pfeifferi, the major vector snail for the human-infecting parasite Schistosoma mansoni.</title>
        <authorList>
            <person name="Bu L."/>
            <person name="Lu L."/>
            <person name="Laidemitt M.R."/>
            <person name="Zhang S.M."/>
            <person name="Mutuku M."/>
            <person name="Mkoji G."/>
            <person name="Steinauer M."/>
            <person name="Loker E.S."/>
        </authorList>
    </citation>
    <scope>NUCLEOTIDE SEQUENCE</scope>
    <source>
        <strain evidence="3">KasaAsao</strain>
    </source>
</reference>
<comment type="caution">
    <text evidence="3">The sequence shown here is derived from an EMBL/GenBank/DDBJ whole genome shotgun (WGS) entry which is preliminary data.</text>
</comment>
<gene>
    <name evidence="3" type="ORF">Bpfe_024261</name>
</gene>
<dbReference type="PANTHER" id="PTHR10131:SF94">
    <property type="entry name" value="TNF RECEPTOR-ASSOCIATED FACTOR 4"/>
    <property type="match status" value="1"/>
</dbReference>
<keyword evidence="1" id="KW-0175">Coiled coil</keyword>
<dbReference type="EMBL" id="JASAOG010000167">
    <property type="protein sequence ID" value="KAK0046334.1"/>
    <property type="molecule type" value="Genomic_DNA"/>
</dbReference>
<sequence length="469" mass="54147">MNAVYLNLRYGNIRLRKKSVVDAWNSSRKCLEYEDHYDIITESPPSYESAIGETELKRWKALETINTHSAECAWSTSSLSSISSDTEEEQDVPSLLTEIKLLKKQQEDMKKRQRDHEQYLKELLERQPLHHRRLSSFSYHQTDTKVMSKQSRIEHQLRRSSSYTKDMLTGLNEELLIQLKQMYVNTSSFNDENPGLPNLKHSAMSHNILQNEILSLKEQTRQLKEKVSELESERTEFTSKYCYLYDETSECRSQVMIPSCPPAHSWGGSSASTKICRSDGNKDESDRAYRSNLPGCNFVVGKPTLTPLMRAILPDIKPIETTFKWTISDYFSKLRSEHLGYIPKQISSPFYLAHCGYRCQMEAYLNGDGTARDKGLSVFLRVIKGDYDKLMTWPVYLSLDIVLINQSETSGASLKAGENQFQFREPSGTSDSDTDSWGLVEFIQHDVIKTRNYIRNDEIIFNCRVRLLQ</sequence>
<evidence type="ECO:0000256" key="1">
    <source>
        <dbReference type="SAM" id="Coils"/>
    </source>
</evidence>
<evidence type="ECO:0000313" key="4">
    <source>
        <dbReference type="Proteomes" id="UP001233172"/>
    </source>
</evidence>
<dbReference type="GO" id="GO:0043122">
    <property type="term" value="P:regulation of canonical NF-kappaB signal transduction"/>
    <property type="evidence" value="ECO:0007669"/>
    <property type="project" value="TreeGrafter"/>
</dbReference>
<feature type="coiled-coil region" evidence="1">
    <location>
        <begin position="206"/>
        <end position="240"/>
    </location>
</feature>
<evidence type="ECO:0000313" key="3">
    <source>
        <dbReference type="EMBL" id="KAK0046334.1"/>
    </source>
</evidence>
<dbReference type="PROSITE" id="PS50144">
    <property type="entry name" value="MATH"/>
    <property type="match status" value="1"/>
</dbReference>
<dbReference type="InterPro" id="IPR008974">
    <property type="entry name" value="TRAF-like"/>
</dbReference>
<dbReference type="AlphaFoldDB" id="A0AAD8B1F9"/>
<reference evidence="3" key="2">
    <citation type="submission" date="2023-04" db="EMBL/GenBank/DDBJ databases">
        <authorList>
            <person name="Bu L."/>
            <person name="Lu L."/>
            <person name="Laidemitt M.R."/>
            <person name="Zhang S.M."/>
            <person name="Mutuku M."/>
            <person name="Mkoji G."/>
            <person name="Steinauer M."/>
            <person name="Loker E.S."/>
        </authorList>
    </citation>
    <scope>NUCLEOTIDE SEQUENCE</scope>
    <source>
        <strain evidence="3">KasaAsao</strain>
        <tissue evidence="3">Whole Snail</tissue>
    </source>
</reference>
<feature type="domain" description="MATH" evidence="2">
    <location>
        <begin position="320"/>
        <end position="465"/>
    </location>
</feature>
<evidence type="ECO:0000259" key="2">
    <source>
        <dbReference type="PROSITE" id="PS50144"/>
    </source>
</evidence>
<organism evidence="3 4">
    <name type="scientific">Biomphalaria pfeifferi</name>
    <name type="common">Bloodfluke planorb</name>
    <name type="synonym">Freshwater snail</name>
    <dbReference type="NCBI Taxonomy" id="112525"/>
    <lineage>
        <taxon>Eukaryota</taxon>
        <taxon>Metazoa</taxon>
        <taxon>Spiralia</taxon>
        <taxon>Lophotrochozoa</taxon>
        <taxon>Mollusca</taxon>
        <taxon>Gastropoda</taxon>
        <taxon>Heterobranchia</taxon>
        <taxon>Euthyneura</taxon>
        <taxon>Panpulmonata</taxon>
        <taxon>Hygrophila</taxon>
        <taxon>Lymnaeoidea</taxon>
        <taxon>Planorbidae</taxon>
        <taxon>Biomphalaria</taxon>
    </lineage>
</organism>
<dbReference type="Pfam" id="PF22486">
    <property type="entry name" value="MATH_2"/>
    <property type="match status" value="1"/>
</dbReference>
<dbReference type="PANTHER" id="PTHR10131">
    <property type="entry name" value="TNF RECEPTOR ASSOCIATED FACTOR"/>
    <property type="match status" value="1"/>
</dbReference>